<dbReference type="InterPro" id="IPR046947">
    <property type="entry name" value="LytR-like"/>
</dbReference>
<reference evidence="2 3" key="1">
    <citation type="submission" date="2020-03" db="EMBL/GenBank/DDBJ databases">
        <authorList>
            <person name="Kim M.K."/>
        </authorList>
    </citation>
    <scope>NUCLEOTIDE SEQUENCE [LARGE SCALE GENOMIC DNA]</scope>
    <source>
        <strain evidence="2 3">BT328</strain>
    </source>
</reference>
<dbReference type="EMBL" id="CP050063">
    <property type="protein sequence ID" value="QIP11902.1"/>
    <property type="molecule type" value="Genomic_DNA"/>
</dbReference>
<protein>
    <submittedName>
        <fullName evidence="2">LytTR family transcriptional regulator</fullName>
    </submittedName>
</protein>
<proteinExistence type="predicted"/>
<evidence type="ECO:0000313" key="3">
    <source>
        <dbReference type="Proteomes" id="UP000501802"/>
    </source>
</evidence>
<evidence type="ECO:0000259" key="1">
    <source>
        <dbReference type="PROSITE" id="PS50930"/>
    </source>
</evidence>
<sequence length="122" mass="14018">MTTLNVAGLENPIALESIVWIQGDRNYARIYFSNRPTYLATQTLKWFDEQLPSFIRIHKSALINPRYVVGFEQEVSRVAQVLLRTGHRLPVSRRRIDAVRAELGISPFNSFKSSTSQHDKES</sequence>
<dbReference type="Pfam" id="PF04397">
    <property type="entry name" value="LytTR"/>
    <property type="match status" value="1"/>
</dbReference>
<feature type="domain" description="HTH LytTR-type" evidence="1">
    <location>
        <begin position="12"/>
        <end position="105"/>
    </location>
</feature>
<dbReference type="InterPro" id="IPR007492">
    <property type="entry name" value="LytTR_DNA-bd_dom"/>
</dbReference>
<keyword evidence="3" id="KW-1185">Reference proteome</keyword>
<dbReference type="PROSITE" id="PS50930">
    <property type="entry name" value="HTH_LYTTR"/>
    <property type="match status" value="1"/>
</dbReference>
<dbReference type="RefSeq" id="WP_167205539.1">
    <property type="nucleotide sequence ID" value="NZ_CP050063.1"/>
</dbReference>
<dbReference type="SMART" id="SM00850">
    <property type="entry name" value="LytTR"/>
    <property type="match status" value="1"/>
</dbReference>
<gene>
    <name evidence="2" type="ORF">G8759_04270</name>
</gene>
<dbReference type="PANTHER" id="PTHR37299:SF1">
    <property type="entry name" value="STAGE 0 SPORULATION PROTEIN A HOMOLOG"/>
    <property type="match status" value="1"/>
</dbReference>
<dbReference type="GO" id="GO:0003677">
    <property type="term" value="F:DNA binding"/>
    <property type="evidence" value="ECO:0007669"/>
    <property type="project" value="InterPro"/>
</dbReference>
<name>A0A6G9AHF0_9BACT</name>
<dbReference type="KEGG" id="spib:G8759_04270"/>
<dbReference type="Proteomes" id="UP000501802">
    <property type="component" value="Chromosome"/>
</dbReference>
<dbReference type="PANTHER" id="PTHR37299">
    <property type="entry name" value="TRANSCRIPTIONAL REGULATOR-RELATED"/>
    <property type="match status" value="1"/>
</dbReference>
<accession>A0A6G9AHF0</accession>
<dbReference type="AlphaFoldDB" id="A0A6G9AHF0"/>
<dbReference type="Gene3D" id="2.40.50.1020">
    <property type="entry name" value="LytTr DNA-binding domain"/>
    <property type="match status" value="1"/>
</dbReference>
<evidence type="ECO:0000313" key="2">
    <source>
        <dbReference type="EMBL" id="QIP11902.1"/>
    </source>
</evidence>
<organism evidence="2 3">
    <name type="scientific">Spirosoma aureum</name>
    <dbReference type="NCBI Taxonomy" id="2692134"/>
    <lineage>
        <taxon>Bacteria</taxon>
        <taxon>Pseudomonadati</taxon>
        <taxon>Bacteroidota</taxon>
        <taxon>Cytophagia</taxon>
        <taxon>Cytophagales</taxon>
        <taxon>Cytophagaceae</taxon>
        <taxon>Spirosoma</taxon>
    </lineage>
</organism>
<dbReference type="GO" id="GO:0000156">
    <property type="term" value="F:phosphorelay response regulator activity"/>
    <property type="evidence" value="ECO:0007669"/>
    <property type="project" value="InterPro"/>
</dbReference>